<dbReference type="CDD" id="cd08230">
    <property type="entry name" value="glucose_DH"/>
    <property type="match status" value="1"/>
</dbReference>
<keyword evidence="2 9" id="KW-0479">Metal-binding</keyword>
<evidence type="ECO:0000256" key="2">
    <source>
        <dbReference type="ARBA" id="ARBA00022723"/>
    </source>
</evidence>
<evidence type="ECO:0000313" key="13">
    <source>
        <dbReference type="EMBL" id="MCL7343893.1"/>
    </source>
</evidence>
<evidence type="ECO:0000313" key="12">
    <source>
        <dbReference type="EMBL" id="KJR78559.1"/>
    </source>
</evidence>
<dbReference type="GO" id="GO:0019595">
    <property type="term" value="P:non-phosphorylated glucose catabolic process"/>
    <property type="evidence" value="ECO:0007669"/>
    <property type="project" value="UniProtKB-UniRule"/>
</dbReference>
<feature type="binding site" evidence="9">
    <location>
        <position position="348"/>
    </location>
    <ligand>
        <name>NADP(+)</name>
        <dbReference type="ChEBI" id="CHEBI:58349"/>
    </ligand>
</feature>
<evidence type="ECO:0000256" key="9">
    <source>
        <dbReference type="HAMAP-Rule" id="MF_02127"/>
    </source>
</evidence>
<comment type="caution">
    <text evidence="12">The sequence shown here is derived from an EMBL/GenBank/DDBJ whole genome shotgun (WGS) entry which is preliminary data.</text>
</comment>
<evidence type="ECO:0000256" key="3">
    <source>
        <dbReference type="ARBA" id="ARBA00022741"/>
    </source>
</evidence>
<dbReference type="Gene3D" id="3.90.180.10">
    <property type="entry name" value="Medium-chain alcohol dehydrogenases, catalytic domain"/>
    <property type="match status" value="1"/>
</dbReference>
<name>A0A0F2LP27_9CREN</name>
<reference evidence="12" key="1">
    <citation type="submission" date="2015-03" db="EMBL/GenBank/DDBJ databases">
        <title>Metagenome Sequencing of an Archaeal-Dominated Microbial Community from a Hot Spring at the Los Azufres Geothermal Field, Mexico.</title>
        <authorList>
            <person name="Servin-Garciduenas L.E."/>
            <person name="Martinez-Romero E."/>
        </authorList>
    </citation>
    <scope>NUCLEOTIDE SEQUENCE [LARGE SCALE GENOMIC DNA]</scope>
    <source>
        <strain evidence="12">AZ1-454</strain>
    </source>
</reference>
<dbReference type="EMBL" id="JZWS01000083">
    <property type="protein sequence ID" value="KJR78559.1"/>
    <property type="molecule type" value="Genomic_DNA"/>
</dbReference>
<dbReference type="PATRIC" id="fig|1326980.8.peg.2179"/>
<feature type="domain" description="Glucose dehydrogenase C-terminal" evidence="11">
    <location>
        <begin position="146"/>
        <end position="358"/>
    </location>
</feature>
<reference evidence="13" key="2">
    <citation type="submission" date="2022-05" db="EMBL/GenBank/DDBJ databases">
        <title>Metagenome Sequencing of an Archaeal-Dominated Microbial Community from a Hot Spring at the Los Azufres Geothermal Field, Mexico.</title>
        <authorList>
            <person name="Marin-Paredes R."/>
            <person name="Martinez-Romero E."/>
            <person name="Servin-Garciduenas L.E."/>
        </authorList>
    </citation>
    <scope>NUCLEOTIDE SEQUENCE</scope>
    <source>
        <strain evidence="13">AZ1-454</strain>
    </source>
</reference>
<dbReference type="PANTHER" id="PTHR43401:SF2">
    <property type="entry name" value="L-THREONINE 3-DEHYDROGENASE"/>
    <property type="match status" value="1"/>
</dbReference>
<dbReference type="Pfam" id="PF08240">
    <property type="entry name" value="ADH_N"/>
    <property type="match status" value="1"/>
</dbReference>
<keyword evidence="6 9" id="KW-0560">Oxidoreductase</keyword>
<sequence length="360" mass="38837">MKAIVVRPPNVGAEVKDVDLHEPVLPGRVRIRTLYTGICGTDRGIVGGKITFARPPDNSGELILGHEGLGVVEEVGEGVTHLKKGDLVVPVVRRGCGVCLNCRIGRQDFCETGNFVEAGIRGLNGFMREEFVDSASYLVKVPRAIADVAVLTEPLSNVVKAVGQVMHIQKRMLWTCGDSSYECRNAFVVGTGPIGTFFSLMFATYGFNVYMLNRRDPSPAESAIAETIGATFYNTSKGYAELPKADVVVDTSGYPSAFIPLLGKMNKNGILVLFGTSSNDSSKVDAELVTSIVESNIAIVGSVNASKEDFAEAVNYLTMWKERYGGLLNKMITSVVSPEQATEALMKKPSGEIKTVIKWS</sequence>
<feature type="binding site" evidence="9">
    <location>
        <position position="117"/>
    </location>
    <ligand>
        <name>substrate</name>
    </ligand>
</feature>
<dbReference type="GO" id="GO:0047936">
    <property type="term" value="F:glucose 1-dehydrogenase [NAD(P)+] activity"/>
    <property type="evidence" value="ECO:0007669"/>
    <property type="project" value="UniProtKB-UniRule"/>
</dbReference>
<feature type="binding site" evidence="9">
    <location>
        <position position="157"/>
    </location>
    <ligand>
        <name>substrate</name>
    </ligand>
</feature>
<keyword evidence="4 9" id="KW-0862">Zinc</keyword>
<evidence type="ECO:0000256" key="4">
    <source>
        <dbReference type="ARBA" id="ARBA00022833"/>
    </source>
</evidence>
<evidence type="ECO:0000256" key="5">
    <source>
        <dbReference type="ARBA" id="ARBA00022857"/>
    </source>
</evidence>
<comment type="cofactor">
    <cofactor evidence="1">
        <name>Zn(2+)</name>
        <dbReference type="ChEBI" id="CHEBI:29105"/>
    </cofactor>
</comment>
<feature type="binding site" evidence="9">
    <location>
        <begin position="302"/>
        <end position="304"/>
    </location>
    <ligand>
        <name>NADP(+)</name>
        <dbReference type="ChEBI" id="CHEBI:58349"/>
    </ligand>
</feature>
<evidence type="ECO:0000256" key="8">
    <source>
        <dbReference type="ARBA" id="ARBA00023277"/>
    </source>
</evidence>
<keyword evidence="8 9" id="KW-0119">Carbohydrate metabolism</keyword>
<keyword evidence="3 9" id="KW-0547">Nucleotide-binding</keyword>
<dbReference type="GO" id="GO:0005536">
    <property type="term" value="F:D-glucose binding"/>
    <property type="evidence" value="ECO:0007669"/>
    <property type="project" value="UniProtKB-UniRule"/>
</dbReference>
<dbReference type="Pfam" id="PF16912">
    <property type="entry name" value="Glu_dehyd_C"/>
    <property type="match status" value="1"/>
</dbReference>
<comment type="catalytic activity">
    <reaction evidence="9">
        <text>D-glucose + NAD(+) = D-glucono-1,5-lactone + NADH + H(+)</text>
        <dbReference type="Rhea" id="RHEA:14293"/>
        <dbReference type="ChEBI" id="CHEBI:4167"/>
        <dbReference type="ChEBI" id="CHEBI:15378"/>
        <dbReference type="ChEBI" id="CHEBI:16217"/>
        <dbReference type="ChEBI" id="CHEBI:57540"/>
        <dbReference type="ChEBI" id="CHEBI:57945"/>
        <dbReference type="EC" id="1.1.1.47"/>
    </reaction>
</comment>
<organism evidence="12">
    <name type="scientific">Candidatus Aramenus sulfurataquae</name>
    <dbReference type="NCBI Taxonomy" id="1326980"/>
    <lineage>
        <taxon>Archaea</taxon>
        <taxon>Thermoproteota</taxon>
        <taxon>Thermoprotei</taxon>
        <taxon>Sulfolobales</taxon>
        <taxon>Sulfolobaceae</taxon>
        <taxon>Candidatus Aramenus</taxon>
    </lineage>
</organism>
<gene>
    <name evidence="9" type="primary">gdh</name>
    <name evidence="13" type="ORF">TQ35_004880</name>
    <name evidence="12" type="ORF">TQ35_06630</name>
</gene>
<dbReference type="PANTHER" id="PTHR43401">
    <property type="entry name" value="L-THREONINE 3-DEHYDROGENASE"/>
    <property type="match status" value="1"/>
</dbReference>
<feature type="binding site" evidence="9">
    <location>
        <position position="153"/>
    </location>
    <ligand>
        <name>substrate</name>
    </ligand>
</feature>
<dbReference type="GO" id="GO:0070403">
    <property type="term" value="F:NAD+ binding"/>
    <property type="evidence" value="ECO:0007669"/>
    <property type="project" value="UniProtKB-UniRule"/>
</dbReference>
<protein>
    <recommendedName>
        <fullName evidence="9">Glucose 1-dehydrogenase</fullName>
        <shortName evidence="9">GDH</shortName>
        <shortName evidence="9">GlcDH</shortName>
        <ecNumber evidence="9">1.1.1.47</ecNumber>
    </recommendedName>
</protein>
<dbReference type="InterPro" id="IPR050129">
    <property type="entry name" value="Zn_alcohol_dh"/>
</dbReference>
<proteinExistence type="inferred from homology"/>
<comment type="caution">
    <text evidence="9">Lacks conserved residue(s) required for the propagation of feature annotation.</text>
</comment>
<dbReference type="InterPro" id="IPR026583">
    <property type="entry name" value="Glc_1-DH_arc"/>
</dbReference>
<dbReference type="GO" id="GO:0051262">
    <property type="term" value="P:protein tetramerization"/>
    <property type="evidence" value="ECO:0007669"/>
    <property type="project" value="UniProtKB-ARBA"/>
</dbReference>
<evidence type="ECO:0000256" key="6">
    <source>
        <dbReference type="ARBA" id="ARBA00023002"/>
    </source>
</evidence>
<feature type="binding site" evidence="9">
    <location>
        <begin position="274"/>
        <end position="276"/>
    </location>
    <ligand>
        <name>NADP(+)</name>
        <dbReference type="ChEBI" id="CHEBI:58349"/>
    </ligand>
</feature>
<accession>A0A0F2LP27</accession>
<dbReference type="Gene3D" id="3.40.50.720">
    <property type="entry name" value="NAD(P)-binding Rossmann-like Domain"/>
    <property type="match status" value="1"/>
</dbReference>
<dbReference type="InterPro" id="IPR031640">
    <property type="entry name" value="Glu_dehyd_C"/>
</dbReference>
<comment type="function">
    <text evidence="9">Catalyzes the NAD(P)(+)-dependent oxidation of D-glucose to D-gluconate via gluconolactone. Can utilize both NAD(+) and NADP(+) as electron acceptor. Is involved in the degradation of glucose through a non-phosphorylative variant of the Entner-Doudoroff pathway.</text>
</comment>
<dbReference type="SUPFAM" id="SSF51735">
    <property type="entry name" value="NAD(P)-binding Rossmann-fold domains"/>
    <property type="match status" value="1"/>
</dbReference>
<dbReference type="InterPro" id="IPR011032">
    <property type="entry name" value="GroES-like_sf"/>
</dbReference>
<dbReference type="InterPro" id="IPR013154">
    <property type="entry name" value="ADH-like_N"/>
</dbReference>
<evidence type="ECO:0000259" key="11">
    <source>
        <dbReference type="Pfam" id="PF16912"/>
    </source>
</evidence>
<evidence type="ECO:0000259" key="10">
    <source>
        <dbReference type="Pfam" id="PF08240"/>
    </source>
</evidence>
<dbReference type="AlphaFoldDB" id="A0A0F2LP27"/>
<dbReference type="GO" id="GO:0008270">
    <property type="term" value="F:zinc ion binding"/>
    <property type="evidence" value="ECO:0007669"/>
    <property type="project" value="UniProtKB-UniRule"/>
</dbReference>
<dbReference type="HAMAP" id="MF_02127">
    <property type="entry name" value="Glucose_DH"/>
    <property type="match status" value="1"/>
</dbReference>
<keyword evidence="5 9" id="KW-0521">NADP</keyword>
<dbReference type="EC" id="1.1.1.47" evidence="9"/>
<dbReference type="InterPro" id="IPR036291">
    <property type="entry name" value="NAD(P)-bd_dom_sf"/>
</dbReference>
<feature type="binding site" evidence="9">
    <location>
        <begin position="191"/>
        <end position="194"/>
    </location>
    <ligand>
        <name>NADP(+)</name>
        <dbReference type="ChEBI" id="CHEBI:58349"/>
    </ligand>
</feature>
<comment type="catalytic activity">
    <reaction evidence="9">
        <text>D-glucose + NADP(+) = D-glucono-1,5-lactone + NADPH + H(+)</text>
        <dbReference type="Rhea" id="RHEA:14405"/>
        <dbReference type="ChEBI" id="CHEBI:4167"/>
        <dbReference type="ChEBI" id="CHEBI:15378"/>
        <dbReference type="ChEBI" id="CHEBI:16217"/>
        <dbReference type="ChEBI" id="CHEBI:57783"/>
        <dbReference type="ChEBI" id="CHEBI:58349"/>
        <dbReference type="EC" id="1.1.1.47"/>
    </reaction>
</comment>
<dbReference type="EMBL" id="JZWS02000003">
    <property type="protein sequence ID" value="MCL7343893.1"/>
    <property type="molecule type" value="Genomic_DNA"/>
</dbReference>
<dbReference type="SUPFAM" id="SSF50129">
    <property type="entry name" value="GroES-like"/>
    <property type="match status" value="1"/>
</dbReference>
<feature type="domain" description="Alcohol dehydrogenase-like N-terminal" evidence="10">
    <location>
        <begin position="26"/>
        <end position="142"/>
    </location>
</feature>
<comment type="similarity">
    <text evidence="9">Belongs to the zinc-containing alcohol dehydrogenase family. Glucose 1-dehydrogenase subfamily.</text>
</comment>
<dbReference type="GO" id="GO:0070401">
    <property type="term" value="F:NADP+ binding"/>
    <property type="evidence" value="ECO:0007669"/>
    <property type="project" value="UniProtKB-UniRule"/>
</dbReference>
<feature type="binding site" evidence="9">
    <location>
        <begin position="213"/>
        <end position="215"/>
    </location>
    <ligand>
        <name>NADP(+)</name>
        <dbReference type="ChEBI" id="CHEBI:58349"/>
    </ligand>
</feature>
<feature type="binding site" evidence="9">
    <location>
        <position position="41"/>
    </location>
    <ligand>
        <name>substrate</name>
    </ligand>
</feature>
<feature type="binding site" evidence="9">
    <location>
        <position position="304"/>
    </location>
    <ligand>
        <name>substrate</name>
    </ligand>
</feature>
<evidence type="ECO:0000256" key="7">
    <source>
        <dbReference type="ARBA" id="ARBA00023027"/>
    </source>
</evidence>
<evidence type="ECO:0000256" key="1">
    <source>
        <dbReference type="ARBA" id="ARBA00001947"/>
    </source>
</evidence>
<keyword evidence="7 9" id="KW-0520">NAD</keyword>